<dbReference type="InterPro" id="IPR016300">
    <property type="entry name" value="ATPase_ArsA/GET3"/>
</dbReference>
<evidence type="ECO:0000313" key="2">
    <source>
        <dbReference type="EMBL" id="NNH73351.1"/>
    </source>
</evidence>
<accession>A0A849CHW9</accession>
<dbReference type="SUPFAM" id="SSF52540">
    <property type="entry name" value="P-loop containing nucleoside triphosphate hydrolases"/>
    <property type="match status" value="1"/>
</dbReference>
<comment type="caution">
    <text evidence="2">The sequence shown here is derived from an EMBL/GenBank/DDBJ whole genome shotgun (WGS) entry which is preliminary data.</text>
</comment>
<dbReference type="EMBL" id="JABELX010000010">
    <property type="protein sequence ID" value="NNH73351.1"/>
    <property type="molecule type" value="Genomic_DNA"/>
</dbReference>
<dbReference type="GO" id="GO:0005524">
    <property type="term" value="F:ATP binding"/>
    <property type="evidence" value="ECO:0007669"/>
    <property type="project" value="InterPro"/>
</dbReference>
<proteinExistence type="predicted"/>
<keyword evidence="3" id="KW-1185">Reference proteome</keyword>
<dbReference type="Pfam" id="PF02374">
    <property type="entry name" value="ArsA_ATPase"/>
    <property type="match status" value="1"/>
</dbReference>
<dbReference type="InterPro" id="IPR025723">
    <property type="entry name" value="ArsA/GET3_ATPase-like"/>
</dbReference>
<dbReference type="RefSeq" id="WP_067517143.1">
    <property type="nucleotide sequence ID" value="NZ_JABELX010000010.1"/>
</dbReference>
<dbReference type="AlphaFoldDB" id="A0A849CHW9"/>
<dbReference type="PANTHER" id="PTHR10803:SF26">
    <property type="entry name" value="ANION TRANSPORTER ATPASE-RELATED"/>
    <property type="match status" value="1"/>
</dbReference>
<organism evidence="2 3">
    <name type="scientific">Nocardia uniformis</name>
    <dbReference type="NCBI Taxonomy" id="53432"/>
    <lineage>
        <taxon>Bacteria</taxon>
        <taxon>Bacillati</taxon>
        <taxon>Actinomycetota</taxon>
        <taxon>Actinomycetes</taxon>
        <taxon>Mycobacteriales</taxon>
        <taxon>Nocardiaceae</taxon>
        <taxon>Nocardia</taxon>
    </lineage>
</organism>
<dbReference type="PANTHER" id="PTHR10803">
    <property type="entry name" value="ARSENICAL PUMP-DRIVING ATPASE ARSENITE-TRANSLOCATING ATPASE"/>
    <property type="match status" value="1"/>
</dbReference>
<name>A0A849CHW9_9NOCA</name>
<dbReference type="GO" id="GO:0016887">
    <property type="term" value="F:ATP hydrolysis activity"/>
    <property type="evidence" value="ECO:0007669"/>
    <property type="project" value="InterPro"/>
</dbReference>
<evidence type="ECO:0000259" key="1">
    <source>
        <dbReference type="Pfam" id="PF02374"/>
    </source>
</evidence>
<dbReference type="Gene3D" id="3.40.50.300">
    <property type="entry name" value="P-loop containing nucleotide triphosphate hydrolases"/>
    <property type="match status" value="1"/>
</dbReference>
<protein>
    <submittedName>
        <fullName evidence="2">ArsA family ATPase</fullName>
    </submittedName>
</protein>
<sequence length="388" mass="41557">MSLPANTVPLDISKIIADKSSRIVVCCGSGGVGKTTTAAAIAVRAAEAGRKVVVLTIDPARRLAQSLGVSDLGNVPQRVELGPEAKGELYAMMLNMRRTFDEMVLEHTSPEKAEQVFANPIYQTVASSFGGTQEYMAMEKLGQLAGKREWDLIVVDTPPSRNALDFLDAPKRLGNFLNGRMIRVIMMPGRGVGRLVTGAMSLALRGVSTVVGGQLLKDASLFLQSLESMFGGFQDRADRTYAMLSRPGTHFVVVAAAEPDALREASFFVDRLSHDKMPLAGLVLNRTHPVLSSLSEQESLVAADRLAPADATEVAEEITPAVLTAAVLRIHAHRAETAKREQHLLHRFTGAHPRVPIAAVTALPFEVADLEALRAVADQLEAAANPAA</sequence>
<gene>
    <name evidence="2" type="ORF">HLB23_26435</name>
</gene>
<evidence type="ECO:0000313" key="3">
    <source>
        <dbReference type="Proteomes" id="UP000586827"/>
    </source>
</evidence>
<reference evidence="2 3" key="1">
    <citation type="submission" date="2020-05" db="EMBL/GenBank/DDBJ databases">
        <title>MicrobeNet Type strains.</title>
        <authorList>
            <person name="Nicholson A.C."/>
        </authorList>
    </citation>
    <scope>NUCLEOTIDE SEQUENCE [LARGE SCALE GENOMIC DNA]</scope>
    <source>
        <strain evidence="2 3">JCM 3224</strain>
    </source>
</reference>
<feature type="domain" description="ArsA/GET3 Anion-transporting ATPase-like" evidence="1">
    <location>
        <begin position="22"/>
        <end position="287"/>
    </location>
</feature>
<dbReference type="InterPro" id="IPR027417">
    <property type="entry name" value="P-loop_NTPase"/>
</dbReference>
<dbReference type="Proteomes" id="UP000586827">
    <property type="component" value="Unassembled WGS sequence"/>
</dbReference>